<dbReference type="Gene3D" id="1.10.8.1060">
    <property type="entry name" value="Corynebacterium glutamicum thioredoxin-dependent arsenate reductase, N-terminal domain"/>
    <property type="match status" value="1"/>
</dbReference>
<protein>
    <submittedName>
        <fullName evidence="1">Three-helix bundle dimerization domain-containing protein</fullName>
    </submittedName>
</protein>
<comment type="caution">
    <text evidence="1">The sequence shown here is derived from an EMBL/GenBank/DDBJ whole genome shotgun (WGS) entry which is preliminary data.</text>
</comment>
<dbReference type="Proteomes" id="UP001596223">
    <property type="component" value="Unassembled WGS sequence"/>
</dbReference>
<accession>A0ABW1JPD1</accession>
<keyword evidence="2" id="KW-1185">Reference proteome</keyword>
<gene>
    <name evidence="1" type="ORF">ACFP3H_05505</name>
</gene>
<reference evidence="2" key="1">
    <citation type="journal article" date="2019" name="Int. J. Syst. Evol. Microbiol.">
        <title>The Global Catalogue of Microorganisms (GCM) 10K type strain sequencing project: providing services to taxonomists for standard genome sequencing and annotation.</title>
        <authorList>
            <consortium name="The Broad Institute Genomics Platform"/>
            <consortium name="The Broad Institute Genome Sequencing Center for Infectious Disease"/>
            <person name="Wu L."/>
            <person name="Ma J."/>
        </authorList>
    </citation>
    <scope>NUCLEOTIDE SEQUENCE [LARGE SCALE GENOMIC DNA]</scope>
    <source>
        <strain evidence="2">CCUG 36956</strain>
    </source>
</reference>
<proteinExistence type="predicted"/>
<name>A0ABW1JPD1_9NOCA</name>
<dbReference type="EMBL" id="JBHSQN010000002">
    <property type="protein sequence ID" value="MFC6010498.1"/>
    <property type="molecule type" value="Genomic_DNA"/>
</dbReference>
<evidence type="ECO:0000313" key="1">
    <source>
        <dbReference type="EMBL" id="MFC6010498.1"/>
    </source>
</evidence>
<organism evidence="1 2">
    <name type="scientific">Nocardia lasii</name>
    <dbReference type="NCBI Taxonomy" id="1616107"/>
    <lineage>
        <taxon>Bacteria</taxon>
        <taxon>Bacillati</taxon>
        <taxon>Actinomycetota</taxon>
        <taxon>Actinomycetes</taxon>
        <taxon>Mycobacteriales</taxon>
        <taxon>Nocardiaceae</taxon>
        <taxon>Nocardia</taxon>
    </lineage>
</organism>
<evidence type="ECO:0000313" key="2">
    <source>
        <dbReference type="Proteomes" id="UP001596223"/>
    </source>
</evidence>
<dbReference type="RefSeq" id="WP_378600491.1">
    <property type="nucleotide sequence ID" value="NZ_JBHSQN010000002.1"/>
</dbReference>
<sequence length="95" mass="10392">MATDEAQQIEAVVQRLAQRYPSIPFEDVEDAVYLAYGTFDDARVRDFIPLLVERRATRALATAPHPALVEPAPQPIVAPVDAVEHRPAPSLTSTA</sequence>
<dbReference type="NCBIfam" id="NF046112">
    <property type="entry name" value="MSMEG_6209_Nter"/>
    <property type="match status" value="1"/>
</dbReference>